<evidence type="ECO:0000256" key="10">
    <source>
        <dbReference type="HAMAP-Rule" id="MF_00033"/>
    </source>
</evidence>
<keyword evidence="1 10" id="KW-1003">Cell membrane</keyword>
<dbReference type="SUPFAM" id="SSF53756">
    <property type="entry name" value="UDP-Glycosyltransferase/glycogen phosphorylase"/>
    <property type="match status" value="1"/>
</dbReference>
<organism evidence="13 14">
    <name type="scientific">Treponema vincentii</name>
    <dbReference type="NCBI Taxonomy" id="69710"/>
    <lineage>
        <taxon>Bacteria</taxon>
        <taxon>Pseudomonadati</taxon>
        <taxon>Spirochaetota</taxon>
        <taxon>Spirochaetia</taxon>
        <taxon>Spirochaetales</taxon>
        <taxon>Treponemataceae</taxon>
        <taxon>Treponema</taxon>
    </lineage>
</organism>
<dbReference type="InterPro" id="IPR006009">
    <property type="entry name" value="GlcNAc_MurG"/>
</dbReference>
<dbReference type="Gene3D" id="3.40.50.2000">
    <property type="entry name" value="Glycogen Phosphorylase B"/>
    <property type="match status" value="2"/>
</dbReference>
<evidence type="ECO:0000259" key="11">
    <source>
        <dbReference type="Pfam" id="PF03033"/>
    </source>
</evidence>
<dbReference type="GO" id="GO:0005886">
    <property type="term" value="C:plasma membrane"/>
    <property type="evidence" value="ECO:0007669"/>
    <property type="project" value="UniProtKB-SubCell"/>
</dbReference>
<evidence type="ECO:0000256" key="3">
    <source>
        <dbReference type="ARBA" id="ARBA00022676"/>
    </source>
</evidence>
<keyword evidence="6 10" id="KW-0573">Peptidoglycan synthesis</keyword>
<dbReference type="Pfam" id="PF04101">
    <property type="entry name" value="Glyco_tran_28_C"/>
    <property type="match status" value="1"/>
</dbReference>
<feature type="binding site" evidence="10">
    <location>
        <position position="198"/>
    </location>
    <ligand>
        <name>UDP-N-acetyl-alpha-D-glucosamine</name>
        <dbReference type="ChEBI" id="CHEBI:57705"/>
    </ligand>
</feature>
<evidence type="ECO:0000256" key="7">
    <source>
        <dbReference type="ARBA" id="ARBA00023136"/>
    </source>
</evidence>
<comment type="caution">
    <text evidence="10">Lacks conserved residue(s) required for the propagation of feature annotation.</text>
</comment>
<dbReference type="InterPro" id="IPR007235">
    <property type="entry name" value="Glyco_trans_28_C"/>
</dbReference>
<comment type="similarity">
    <text evidence="10">Belongs to the glycosyltransferase 28 family. MurG subfamily.</text>
</comment>
<evidence type="ECO:0000256" key="4">
    <source>
        <dbReference type="ARBA" id="ARBA00022679"/>
    </source>
</evidence>
<keyword evidence="3 10" id="KW-0328">Glycosyltransferase</keyword>
<comment type="pathway">
    <text evidence="10">Cell wall biogenesis; peptidoglycan biosynthesis.</text>
</comment>
<comment type="catalytic activity">
    <reaction evidence="10">
        <text>di-trans,octa-cis-undecaprenyl diphospho-N-acetyl-alpha-D-muramoyl-L-alanyl-D-glutamyl-meso-2,6-diaminopimeloyl-D-alanyl-D-alanine + UDP-N-acetyl-alpha-D-glucosamine = di-trans,octa-cis-undecaprenyl diphospho-[N-acetyl-alpha-D-glucosaminyl-(1-&gt;4)]-N-acetyl-alpha-D-muramoyl-L-alanyl-D-glutamyl-meso-2,6-diaminopimeloyl-D-alanyl-D-alanine + UDP + H(+)</text>
        <dbReference type="Rhea" id="RHEA:31227"/>
        <dbReference type="ChEBI" id="CHEBI:15378"/>
        <dbReference type="ChEBI" id="CHEBI:57705"/>
        <dbReference type="ChEBI" id="CHEBI:58223"/>
        <dbReference type="ChEBI" id="CHEBI:61387"/>
        <dbReference type="ChEBI" id="CHEBI:61388"/>
        <dbReference type="EC" id="2.4.1.227"/>
    </reaction>
</comment>
<comment type="function">
    <text evidence="10">Cell wall formation. Catalyzes the transfer of a GlcNAc subunit on undecaprenyl-pyrophosphoryl-MurNAc-pentapeptide (lipid intermediate I) to form undecaprenyl-pyrophosphoryl-MurNAc-(pentapeptide)GlcNAc (lipid intermediate II).</text>
</comment>
<dbReference type="GO" id="GO:0071555">
    <property type="term" value="P:cell wall organization"/>
    <property type="evidence" value="ECO:0007669"/>
    <property type="project" value="UniProtKB-KW"/>
</dbReference>
<gene>
    <name evidence="10 13" type="primary">murG</name>
    <name evidence="13" type="ORF">GWP43_06910</name>
</gene>
<dbReference type="CDD" id="cd03785">
    <property type="entry name" value="GT28_MurG"/>
    <property type="match status" value="1"/>
</dbReference>
<dbReference type="Pfam" id="PF03033">
    <property type="entry name" value="Glyco_transf_28"/>
    <property type="match status" value="1"/>
</dbReference>
<feature type="binding site" evidence="10">
    <location>
        <begin position="11"/>
        <end position="13"/>
    </location>
    <ligand>
        <name>UDP-N-acetyl-alpha-D-glucosamine</name>
        <dbReference type="ChEBI" id="CHEBI:57705"/>
    </ligand>
</feature>
<evidence type="ECO:0000256" key="1">
    <source>
        <dbReference type="ARBA" id="ARBA00022475"/>
    </source>
</evidence>
<keyword evidence="7 10" id="KW-0472">Membrane</keyword>
<protein>
    <recommendedName>
        <fullName evidence="10">UDP-N-acetylglucosamine--N-acetylmuramyl-(pentapeptide) pyrophosphoryl-undecaprenol N-acetylglucosamine transferase</fullName>
        <ecNumber evidence="10">2.4.1.227</ecNumber>
    </recommendedName>
    <alternativeName>
        <fullName evidence="10">Undecaprenyl-PP-MurNAc-pentapeptide-UDPGlcNAc GlcNAc transferase</fullName>
    </alternativeName>
</protein>
<evidence type="ECO:0000313" key="13">
    <source>
        <dbReference type="EMBL" id="QHX43218.1"/>
    </source>
</evidence>
<evidence type="ECO:0000256" key="2">
    <source>
        <dbReference type="ARBA" id="ARBA00022618"/>
    </source>
</evidence>
<keyword evidence="8 10" id="KW-0131">Cell cycle</keyword>
<dbReference type="PANTHER" id="PTHR21015">
    <property type="entry name" value="UDP-N-ACETYLGLUCOSAMINE--N-ACETYLMURAMYL-(PENTAPEPTIDE) PYROPHOSPHORYL-UNDECAPRENOL N-ACETYLGLUCOSAMINE TRANSFERASE 1"/>
    <property type="match status" value="1"/>
</dbReference>
<evidence type="ECO:0000256" key="6">
    <source>
        <dbReference type="ARBA" id="ARBA00022984"/>
    </source>
</evidence>
<dbReference type="InterPro" id="IPR004276">
    <property type="entry name" value="GlycoTrans_28_N"/>
</dbReference>
<feature type="binding site" evidence="10">
    <location>
        <position position="168"/>
    </location>
    <ligand>
        <name>UDP-N-acetyl-alpha-D-glucosamine</name>
        <dbReference type="ChEBI" id="CHEBI:57705"/>
    </ligand>
</feature>
<dbReference type="EMBL" id="CP048020">
    <property type="protein sequence ID" value="QHX43218.1"/>
    <property type="molecule type" value="Genomic_DNA"/>
</dbReference>
<proteinExistence type="inferred from homology"/>
<feature type="domain" description="Glycosyl transferase family 28 C-terminal" evidence="12">
    <location>
        <begin position="192"/>
        <end position="353"/>
    </location>
</feature>
<accession>A0A6P1Y0A9</accession>
<comment type="subcellular location">
    <subcellularLocation>
        <location evidence="10">Cell membrane</location>
        <topology evidence="10">Peripheral membrane protein</topology>
        <orientation evidence="10">Cytoplasmic side</orientation>
    </subcellularLocation>
</comment>
<feature type="binding site" evidence="10">
    <location>
        <position position="304"/>
    </location>
    <ligand>
        <name>UDP-N-acetyl-alpha-D-glucosamine</name>
        <dbReference type="ChEBI" id="CHEBI:57705"/>
    </ligand>
</feature>
<keyword evidence="9 10" id="KW-0961">Cell wall biogenesis/degradation</keyword>
<dbReference type="PANTHER" id="PTHR21015:SF27">
    <property type="entry name" value="UDP-N-ACETYLGLUCOSAMINE--N-ACETYLMURAMYL-(PENTAPEPTIDE) PYROPHOSPHORYL-UNDECAPRENOL N-ACETYLGLUCOSAMINE TRANSFERASE"/>
    <property type="match status" value="1"/>
</dbReference>
<name>A0A6P1Y0A9_9SPIR</name>
<keyword evidence="5 10" id="KW-0133">Cell shape</keyword>
<dbReference type="HAMAP" id="MF_00033">
    <property type="entry name" value="MurG"/>
    <property type="match status" value="1"/>
</dbReference>
<evidence type="ECO:0000313" key="14">
    <source>
        <dbReference type="Proteomes" id="UP000464374"/>
    </source>
</evidence>
<evidence type="ECO:0000256" key="8">
    <source>
        <dbReference type="ARBA" id="ARBA00023306"/>
    </source>
</evidence>
<sequence>MSCVIFTGGGTGGHIFPGIAVAEVLKKETGIPIIWIGSNNGTDRSYVCSADIPFYGIPAGKLRRYFSLENLIDVFKIIGGFFASLIILLRLKPRFVFSKGGFVSVPPCVAARCLKIPVITHECDFSPGLATKINMRFADQVLISYAKTAEFFPVTVQKKLIVTGNPVRMRFYAADAESGKTFIQYTGDKPILFVQGGSLGALQINVLVEQTILFLAESFFVVHQTGAQHRAQGERIKQRLKEERPDLSSCYKPFPFIVEQMPDVLAASDLVMSRAGANTIWEAAAAGKPMLLLPLEKGSSRGDQIENAEFFTAQGAAITLHAKDASPTALCSALTHLVENPEKLKAMAQASSALAGEKPAVKIARLLQQWMAK</sequence>
<dbReference type="Proteomes" id="UP000464374">
    <property type="component" value="Chromosome"/>
</dbReference>
<dbReference type="EC" id="2.4.1.227" evidence="10"/>
<feature type="domain" description="Glycosyltransferase family 28 N-terminal" evidence="11">
    <location>
        <begin position="4"/>
        <end position="143"/>
    </location>
</feature>
<dbReference type="GO" id="GO:0050511">
    <property type="term" value="F:undecaprenyldiphospho-muramoylpentapeptide beta-N-acetylglucosaminyltransferase activity"/>
    <property type="evidence" value="ECO:0007669"/>
    <property type="project" value="UniProtKB-UniRule"/>
</dbReference>
<keyword evidence="2 10" id="KW-0132">Cell division</keyword>
<dbReference type="RefSeq" id="WP_162663547.1">
    <property type="nucleotide sequence ID" value="NZ_CP048020.1"/>
</dbReference>
<evidence type="ECO:0000256" key="9">
    <source>
        <dbReference type="ARBA" id="ARBA00023316"/>
    </source>
</evidence>
<dbReference type="NCBIfam" id="TIGR01133">
    <property type="entry name" value="murG"/>
    <property type="match status" value="1"/>
</dbReference>
<evidence type="ECO:0000259" key="12">
    <source>
        <dbReference type="Pfam" id="PF04101"/>
    </source>
</evidence>
<dbReference type="GO" id="GO:0005975">
    <property type="term" value="P:carbohydrate metabolic process"/>
    <property type="evidence" value="ECO:0007669"/>
    <property type="project" value="InterPro"/>
</dbReference>
<dbReference type="AlphaFoldDB" id="A0A6P1Y0A9"/>
<keyword evidence="4 10" id="KW-0808">Transferase</keyword>
<reference evidence="13 14" key="1">
    <citation type="submission" date="2020-01" db="EMBL/GenBank/DDBJ databases">
        <title>Complete genome sequence of a human oral phylogroup 1 Treponema sp. strain ATCC 700766, originally isolated from periodontitis dental plaque.</title>
        <authorList>
            <person name="Chan Y."/>
            <person name="Huo Y.-B."/>
            <person name="Yu X.-L."/>
            <person name="Zeng H."/>
            <person name="Leung W.-K."/>
            <person name="Watt R.M."/>
        </authorList>
    </citation>
    <scope>NUCLEOTIDE SEQUENCE [LARGE SCALE GENOMIC DNA]</scope>
    <source>
        <strain evidence="13 14">OMZ 804</strain>
    </source>
</reference>
<dbReference type="GO" id="GO:0009252">
    <property type="term" value="P:peptidoglycan biosynthetic process"/>
    <property type="evidence" value="ECO:0007669"/>
    <property type="project" value="UniProtKB-UniRule"/>
</dbReference>
<dbReference type="GO" id="GO:0008360">
    <property type="term" value="P:regulation of cell shape"/>
    <property type="evidence" value="ECO:0007669"/>
    <property type="project" value="UniProtKB-KW"/>
</dbReference>
<evidence type="ECO:0000256" key="5">
    <source>
        <dbReference type="ARBA" id="ARBA00022960"/>
    </source>
</evidence>
<dbReference type="GO" id="GO:0051301">
    <property type="term" value="P:cell division"/>
    <property type="evidence" value="ECO:0007669"/>
    <property type="project" value="UniProtKB-KW"/>
</dbReference>
<dbReference type="UniPathway" id="UPA00219"/>
<dbReference type="KEGG" id="trz:GWP43_06910"/>